<feature type="transmembrane region" description="Helical" evidence="1">
    <location>
        <begin position="52"/>
        <end position="75"/>
    </location>
</feature>
<dbReference type="EMBL" id="VJXY01000003">
    <property type="protein sequence ID" value="MBD6615197.1"/>
    <property type="molecule type" value="Genomic_DNA"/>
</dbReference>
<name>A0AA40VPX4_9NOST</name>
<evidence type="ECO:0000313" key="2">
    <source>
        <dbReference type="EMBL" id="MBD6615197.1"/>
    </source>
</evidence>
<organism evidence="2 3">
    <name type="scientific">Komarekiella delphini-convector SJRDD-AB1</name>
    <dbReference type="NCBI Taxonomy" id="2593771"/>
    <lineage>
        <taxon>Bacteria</taxon>
        <taxon>Bacillati</taxon>
        <taxon>Cyanobacteriota</taxon>
        <taxon>Cyanophyceae</taxon>
        <taxon>Nostocales</taxon>
        <taxon>Nostocaceae</taxon>
        <taxon>Komarekiella</taxon>
        <taxon>Komarekiella delphini-convector</taxon>
    </lineage>
</organism>
<feature type="transmembrane region" description="Helical" evidence="1">
    <location>
        <begin position="12"/>
        <end position="32"/>
    </location>
</feature>
<evidence type="ECO:0000313" key="3">
    <source>
        <dbReference type="Proteomes" id="UP001165986"/>
    </source>
</evidence>
<feature type="transmembrane region" description="Helical" evidence="1">
    <location>
        <begin position="82"/>
        <end position="97"/>
    </location>
</feature>
<feature type="transmembrane region" description="Helical" evidence="1">
    <location>
        <begin position="144"/>
        <end position="167"/>
    </location>
</feature>
<protein>
    <submittedName>
        <fullName evidence="2">Uncharacterized protein</fullName>
    </submittedName>
</protein>
<accession>A0AA40VPX4</accession>
<dbReference type="Proteomes" id="UP001165986">
    <property type="component" value="Unassembled WGS sequence"/>
</dbReference>
<proteinExistence type="predicted"/>
<dbReference type="RefSeq" id="WP_191756434.1">
    <property type="nucleotide sequence ID" value="NZ_VJXY01000003.1"/>
</dbReference>
<keyword evidence="1" id="KW-0812">Transmembrane</keyword>
<sequence>MKSANAPLTWKTTFSFVSLVTLIVLLIGWLTSAGVLPIKRVIDYSDTEVKFIQVWIWLAIAIGLLLPGIAFLIWINRPEPRNILGFYLLVLIIQIVSEQVFSSIWFPSLVVPIGILYTAFRLWQLWQGQKLIRITTQLSRLNHTMMSGLLWLSILFWASNLIMLLVLPLPSIL</sequence>
<feature type="transmembrane region" description="Helical" evidence="1">
    <location>
        <begin position="103"/>
        <end position="123"/>
    </location>
</feature>
<keyword evidence="3" id="KW-1185">Reference proteome</keyword>
<dbReference type="AlphaFoldDB" id="A0AA40VPX4"/>
<reference evidence="2" key="1">
    <citation type="submission" date="2019-07" db="EMBL/GenBank/DDBJ databases">
        <title>Toxilogical consequences of a new and cryptic species of cyanobacteria (Komarekiella delphini-convector) recovered from the epidermis of a bottlenose dolphin and 1500 ft. in the air.</title>
        <authorList>
            <person name="Brown A.O."/>
            <person name="Dvorak P."/>
            <person name="Villanueva C.D."/>
            <person name="Foss A.J."/>
            <person name="Garvey A.D."/>
            <person name="Gibson Q.A."/>
            <person name="Johansen J.R."/>
            <person name="Casamatta D.A."/>
        </authorList>
    </citation>
    <scope>NUCLEOTIDE SEQUENCE</scope>
    <source>
        <strain evidence="2">SJRDD-AB1</strain>
    </source>
</reference>
<evidence type="ECO:0000256" key="1">
    <source>
        <dbReference type="SAM" id="Phobius"/>
    </source>
</evidence>
<gene>
    <name evidence="2" type="ORF">FNW02_04855</name>
</gene>
<keyword evidence="1" id="KW-1133">Transmembrane helix</keyword>
<keyword evidence="1" id="KW-0472">Membrane</keyword>
<comment type="caution">
    <text evidence="2">The sequence shown here is derived from an EMBL/GenBank/DDBJ whole genome shotgun (WGS) entry which is preliminary data.</text>
</comment>